<keyword evidence="7 12" id="KW-0812">Transmembrane</keyword>
<evidence type="ECO:0000259" key="15">
    <source>
        <dbReference type="Pfam" id="PF07565"/>
    </source>
</evidence>
<comment type="caution">
    <text evidence="16">The sequence shown here is derived from an EMBL/GenBank/DDBJ whole genome shotgun (WGS) entry which is preliminary data.</text>
</comment>
<dbReference type="Gene3D" id="1.10.287.570">
    <property type="entry name" value="Helical hairpin bin"/>
    <property type="match status" value="1"/>
</dbReference>
<feature type="transmembrane region" description="Helical" evidence="12">
    <location>
        <begin position="1035"/>
        <end position="1059"/>
    </location>
</feature>
<dbReference type="FunFam" id="1.10.287.570:FF:000001">
    <property type="entry name" value="Anion exchange protein"/>
    <property type="match status" value="1"/>
</dbReference>
<keyword evidence="3 12" id="KW-0813">Transport</keyword>
<dbReference type="GO" id="GO:0005452">
    <property type="term" value="F:solute:inorganic anion antiporter activity"/>
    <property type="evidence" value="ECO:0007669"/>
    <property type="project" value="InterPro"/>
</dbReference>
<keyword evidence="10 12" id="KW-0472">Membrane</keyword>
<gene>
    <name evidence="16" type="ORF">JRQ81_018411</name>
</gene>
<feature type="compositionally biased region" description="Polar residues" evidence="13">
    <location>
        <begin position="228"/>
        <end position="242"/>
    </location>
</feature>
<reference evidence="16" key="1">
    <citation type="journal article" date="2023" name="DNA Res.">
        <title>Chromosome-level genome assembly of Phrynocephalus forsythii using third-generation DNA sequencing and Hi-C analysis.</title>
        <authorList>
            <person name="Qi Y."/>
            <person name="Zhao W."/>
            <person name="Zhao Y."/>
            <person name="Niu C."/>
            <person name="Cao S."/>
            <person name="Zhang Y."/>
        </authorList>
    </citation>
    <scope>NUCLEOTIDE SEQUENCE</scope>
    <source>
        <tissue evidence="16">Muscle</tissue>
    </source>
</reference>
<feature type="domain" description="Band 3 cytoplasmic" evidence="15">
    <location>
        <begin position="327"/>
        <end position="631"/>
    </location>
</feature>
<keyword evidence="6" id="KW-0039">Anion exchange</keyword>
<evidence type="ECO:0000256" key="13">
    <source>
        <dbReference type="SAM" id="MobiDB-lite"/>
    </source>
</evidence>
<dbReference type="InterPro" id="IPR003020">
    <property type="entry name" value="HCO3_transpt_euk"/>
</dbReference>
<evidence type="ECO:0000256" key="7">
    <source>
        <dbReference type="ARBA" id="ARBA00022692"/>
    </source>
</evidence>
<dbReference type="InterPro" id="IPR013769">
    <property type="entry name" value="Band3_cytoplasmic_dom"/>
</dbReference>
<evidence type="ECO:0000259" key="14">
    <source>
        <dbReference type="Pfam" id="PF00955"/>
    </source>
</evidence>
<dbReference type="Pfam" id="PF07565">
    <property type="entry name" value="Band_3_cyto"/>
    <property type="match status" value="1"/>
</dbReference>
<dbReference type="GO" id="GO:0051453">
    <property type="term" value="P:regulation of intracellular pH"/>
    <property type="evidence" value="ECO:0007669"/>
    <property type="project" value="TreeGrafter"/>
</dbReference>
<comment type="similarity">
    <text evidence="2 12">Belongs to the anion exchanger (TC 2.A.31) family.</text>
</comment>
<feature type="compositionally biased region" description="Basic residues" evidence="13">
    <location>
        <begin position="83"/>
        <end position="92"/>
    </location>
</feature>
<dbReference type="OrthoDB" id="1735926at2759"/>
<feature type="transmembrane region" description="Helical" evidence="12">
    <location>
        <begin position="763"/>
        <end position="786"/>
    </location>
</feature>
<evidence type="ECO:0000256" key="5">
    <source>
        <dbReference type="ARBA" id="ARBA00022475"/>
    </source>
</evidence>
<dbReference type="Pfam" id="PF00955">
    <property type="entry name" value="HCO3_cotransp"/>
    <property type="match status" value="1"/>
</dbReference>
<feature type="transmembrane region" description="Helical" evidence="12">
    <location>
        <begin position="806"/>
        <end position="831"/>
    </location>
</feature>
<dbReference type="EMBL" id="JAPFRF010000009">
    <property type="protein sequence ID" value="KAJ7322124.1"/>
    <property type="molecule type" value="Genomic_DNA"/>
</dbReference>
<dbReference type="PANTHER" id="PTHR11453">
    <property type="entry name" value="ANION EXCHANGE PROTEIN"/>
    <property type="match status" value="1"/>
</dbReference>
<evidence type="ECO:0000256" key="9">
    <source>
        <dbReference type="ARBA" id="ARBA00023065"/>
    </source>
</evidence>
<evidence type="ECO:0000256" key="8">
    <source>
        <dbReference type="ARBA" id="ARBA00022989"/>
    </source>
</evidence>
<dbReference type="InterPro" id="IPR011531">
    <property type="entry name" value="HCO3_transpt-like_TM_dom"/>
</dbReference>
<evidence type="ECO:0000256" key="12">
    <source>
        <dbReference type="RuleBase" id="RU362035"/>
    </source>
</evidence>
<keyword evidence="5" id="KW-1003">Cell membrane</keyword>
<dbReference type="AlphaFoldDB" id="A0A9Q0XQI2"/>
<evidence type="ECO:0000313" key="17">
    <source>
        <dbReference type="Proteomes" id="UP001142489"/>
    </source>
</evidence>
<name>A0A9Q0XQI2_9SAUR</name>
<dbReference type="SUPFAM" id="SSF55804">
    <property type="entry name" value="Phoshotransferase/anion transport protein"/>
    <property type="match status" value="1"/>
</dbReference>
<dbReference type="GO" id="GO:0008509">
    <property type="term" value="F:monoatomic anion transmembrane transporter activity"/>
    <property type="evidence" value="ECO:0007669"/>
    <property type="project" value="InterPro"/>
</dbReference>
<comment type="subcellular location">
    <subcellularLocation>
        <location evidence="1">Cell membrane</location>
        <topology evidence="1">Multi-pass membrane protein</topology>
    </subcellularLocation>
    <subcellularLocation>
        <location evidence="12">Membrane</location>
        <topology evidence="12">Multi-pass membrane protein</topology>
    </subcellularLocation>
</comment>
<evidence type="ECO:0000256" key="3">
    <source>
        <dbReference type="ARBA" id="ARBA00022448"/>
    </source>
</evidence>
<dbReference type="Proteomes" id="UP001142489">
    <property type="component" value="Unassembled WGS sequence"/>
</dbReference>
<keyword evidence="9 12" id="KW-0406">Ion transport</keyword>
<evidence type="ECO:0000256" key="11">
    <source>
        <dbReference type="ARBA" id="ARBA00049347"/>
    </source>
</evidence>
<feature type="compositionally biased region" description="Basic and acidic residues" evidence="13">
    <location>
        <begin position="64"/>
        <end position="82"/>
    </location>
</feature>
<feature type="transmembrane region" description="Helical" evidence="12">
    <location>
        <begin position="942"/>
        <end position="959"/>
    </location>
</feature>
<feature type="transmembrane region" description="Helical" evidence="12">
    <location>
        <begin position="838"/>
        <end position="856"/>
    </location>
</feature>
<evidence type="ECO:0000256" key="1">
    <source>
        <dbReference type="ARBA" id="ARBA00004651"/>
    </source>
</evidence>
<evidence type="ECO:0000256" key="2">
    <source>
        <dbReference type="ARBA" id="ARBA00010993"/>
    </source>
</evidence>
<dbReference type="GO" id="GO:0015701">
    <property type="term" value="P:bicarbonate transport"/>
    <property type="evidence" value="ECO:0007669"/>
    <property type="project" value="TreeGrafter"/>
</dbReference>
<feature type="domain" description="Bicarbonate transporter-like transmembrane" evidence="14">
    <location>
        <begin position="692"/>
        <end position="1215"/>
    </location>
</feature>
<keyword evidence="17" id="KW-1185">Reference proteome</keyword>
<evidence type="ECO:0000256" key="6">
    <source>
        <dbReference type="ARBA" id="ARBA00022681"/>
    </source>
</evidence>
<evidence type="ECO:0000256" key="4">
    <source>
        <dbReference type="ARBA" id="ARBA00022449"/>
    </source>
</evidence>
<feature type="transmembrane region" description="Helical" evidence="12">
    <location>
        <begin position="1121"/>
        <end position="1140"/>
    </location>
</feature>
<feature type="transmembrane region" description="Helical" evidence="12">
    <location>
        <begin position="721"/>
        <end position="742"/>
    </location>
</feature>
<feature type="region of interest" description="Disordered" evidence="13">
    <location>
        <begin position="1"/>
        <end position="251"/>
    </location>
</feature>
<feature type="compositionally biased region" description="Basic and acidic residues" evidence="13">
    <location>
        <begin position="44"/>
        <end position="56"/>
    </location>
</feature>
<organism evidence="16 17">
    <name type="scientific">Phrynocephalus forsythii</name>
    <dbReference type="NCBI Taxonomy" id="171643"/>
    <lineage>
        <taxon>Eukaryota</taxon>
        <taxon>Metazoa</taxon>
        <taxon>Chordata</taxon>
        <taxon>Craniata</taxon>
        <taxon>Vertebrata</taxon>
        <taxon>Euteleostomi</taxon>
        <taxon>Lepidosauria</taxon>
        <taxon>Squamata</taxon>
        <taxon>Bifurcata</taxon>
        <taxon>Unidentata</taxon>
        <taxon>Episquamata</taxon>
        <taxon>Toxicofera</taxon>
        <taxon>Iguania</taxon>
        <taxon>Acrodonta</taxon>
        <taxon>Agamidae</taxon>
        <taxon>Agaminae</taxon>
        <taxon>Phrynocephalus</taxon>
    </lineage>
</organism>
<dbReference type="FunFam" id="3.40.930.10:FF:000004">
    <property type="entry name" value="Anion exchange protein"/>
    <property type="match status" value="1"/>
</dbReference>
<feature type="transmembrane region" description="Helical" evidence="12">
    <location>
        <begin position="905"/>
        <end position="922"/>
    </location>
</feature>
<dbReference type="InterPro" id="IPR016152">
    <property type="entry name" value="PTrfase/Anion_transptr"/>
</dbReference>
<dbReference type="PRINTS" id="PR01231">
    <property type="entry name" value="HCO3TRNSPORT"/>
</dbReference>
<proteinExistence type="inferred from homology"/>
<evidence type="ECO:0000313" key="16">
    <source>
        <dbReference type="EMBL" id="KAJ7322124.1"/>
    </source>
</evidence>
<dbReference type="Gene3D" id="3.40.930.10">
    <property type="entry name" value="Mannitol-specific EII, Chain A"/>
    <property type="match status" value="1"/>
</dbReference>
<dbReference type="GO" id="GO:0016324">
    <property type="term" value="C:apical plasma membrane"/>
    <property type="evidence" value="ECO:0007669"/>
    <property type="project" value="TreeGrafter"/>
</dbReference>
<dbReference type="GO" id="GO:0016323">
    <property type="term" value="C:basolateral plasma membrane"/>
    <property type="evidence" value="ECO:0007669"/>
    <property type="project" value="TreeGrafter"/>
</dbReference>
<feature type="transmembrane region" description="Helical" evidence="12">
    <location>
        <begin position="1095"/>
        <end position="1114"/>
    </location>
</feature>
<feature type="compositionally biased region" description="Low complexity" evidence="13">
    <location>
        <begin position="211"/>
        <end position="227"/>
    </location>
</feature>
<feature type="transmembrane region" description="Helical" evidence="12">
    <location>
        <begin position="995"/>
        <end position="1014"/>
    </location>
</feature>
<keyword evidence="8 12" id="KW-1133">Transmembrane helix</keyword>
<comment type="catalytic activity">
    <reaction evidence="11">
        <text>hydrogencarbonate(in) + chloride(out) = hydrogencarbonate(out) + chloride(in)</text>
        <dbReference type="Rhea" id="RHEA:72363"/>
        <dbReference type="ChEBI" id="CHEBI:17544"/>
        <dbReference type="ChEBI" id="CHEBI:17996"/>
    </reaction>
</comment>
<feature type="compositionally biased region" description="Acidic residues" evidence="13">
    <location>
        <begin position="125"/>
        <end position="146"/>
    </location>
</feature>
<evidence type="ECO:0000256" key="10">
    <source>
        <dbReference type="ARBA" id="ARBA00023136"/>
    </source>
</evidence>
<dbReference type="PANTHER" id="PTHR11453:SF14">
    <property type="entry name" value="ANION EXCHANGE PROTEIN 2"/>
    <property type="match status" value="1"/>
</dbReference>
<keyword evidence="4" id="KW-0050">Antiport</keyword>
<dbReference type="NCBIfam" id="TIGR00834">
    <property type="entry name" value="ae"/>
    <property type="match status" value="1"/>
</dbReference>
<feature type="compositionally biased region" description="Basic residues" evidence="13">
    <location>
        <begin position="101"/>
        <end position="115"/>
    </location>
</feature>
<dbReference type="PRINTS" id="PR00165">
    <property type="entry name" value="ANIONEXCHNGR"/>
</dbReference>
<feature type="compositionally biased region" description="Basic and acidic residues" evidence="13">
    <location>
        <begin position="307"/>
        <end position="324"/>
    </location>
</feature>
<sequence length="1257" mass="138866">MSHPQASSELHPIIAAAAAAFEGPEQDGPGPASPPLGDPEEEKDLSKALRVERFEEILQGGRPRNVEEAGRNYSEEDFEYHRHSSHHIHHPLSSHLPSDARRKKPPPKKGKKARRQASVPGETPTIEEEAEGEDEEGDEDTCDTETEQGGPEDTLPLRCSSPAGGVQFFLQEEDAAAPDLRAEGSPVSTLTLSSLTDSGGPKASSPDAEEALGAPEGPPGHEAGSPGRSLSKSQLGHRSYNLNERRRIGSMTGVEQTRYPQVPTDESEAQTLASADLDYMKSHRFEDVPGVRRHLVRKSAKGQVVHLGREHRETSARPQRKVDRQPHEVFVELNELVVDKNQEMQWKETARWIKFEEDVEEETDRWGKPHVASLSFRSLLELRRTLSHGAVLLDLDQKTLPGVAHQVVEQMIISDQIRAVDRANVLRALLLKHSHPSDEKEFSFPRNISAGSLGSLLVHHHSANHVAEGVEPTVTDPLIGGSVGERETRVDMMEKEREVLATGLSGSIIRSKSKHELKLLEKIPDNAEATVVLVGSVEFLDQPTMAFVRLQEAAQLDAVLEVPVPVRFLFVLLGPSSANMDYHEIGRSISTLMSDKQFHEAAYLADERQDLLHAINEFLDCSVVLPPSEVQGEELLRSVAHFQREMLRRREEQDRRLFLGDTAEPKSPEEKALLKLKAAGGLEEDPLQRTGRPFGGLIRDVSRRYPKYLSDFRDALDPQCLAAVIFIYFAALSPAITFGGLLGEKTQGLIGVSELIISTSVQGIIFCLLGAQPLLIIGFSGPLLVFEEAFFTFCTSQGLDYLVGRVWIGLWLILIVTLMVALEGSFLVRFVSRFTQEIFASLIALIFIYETFYKLIQIFQAHPLSGCLQANGTGSVREEGGETAGLQNGTDAGEAPEVMGQPNTALLSLVLMAGTFFIAFFLRKFKNSRFFPGRVRRVIGDFGVPIAILIMVLVDYNIHDTYTQKLSVPHGFSVTDPEKRGWVINPLGQEHPFPVWMMVASALPALLVFILIFMETQITTLIISKKERKLQKGSGFHLDLLLIVGMGGFCALFGLPWLAAATVRSVTHANALTVMSKAVAPGDKPKIQEVKEQRVTGLLVAALVGLSIVIGDLLRKIPLAVLFGIFLYMGVTSLNGIQFYERLQLLLMPPKHHPDMPYVKKVRTLRMHLFTVLQLACLAVLWAVMSTMASLAFPFILILTVPLRMCLLSRIFSKRTPVSGCSGGRACFGREDRRGRIPRDANACLKRLQAETPVPTS</sequence>
<dbReference type="InterPro" id="IPR001717">
    <property type="entry name" value="Anion_exchange"/>
</dbReference>
<feature type="region of interest" description="Disordered" evidence="13">
    <location>
        <begin position="300"/>
        <end position="324"/>
    </location>
</feature>
<accession>A0A9Q0XQI2</accession>
<feature type="region of interest" description="Disordered" evidence="13">
    <location>
        <begin position="875"/>
        <end position="894"/>
    </location>
</feature>
<protein>
    <recommendedName>
        <fullName evidence="12">Anion exchange protein</fullName>
    </recommendedName>
</protein>